<dbReference type="RefSeq" id="WP_339573998.1">
    <property type="nucleotide sequence ID" value="NZ_JBBIAA010000003.1"/>
</dbReference>
<protein>
    <recommendedName>
        <fullName evidence="4">Lipoprotein</fullName>
    </recommendedName>
</protein>
<sequence length="481" mass="49655">MSHVSPHADERPAPTAEPTGARRGRRPAWVLGVGGLAVGLVVGGCSGLGVGAVGGAALVADGSSLGDLLTGDGGDERTVAEALPDELPRLRAFVAEERGLAWEREVPVEALDDEAFETALAGPDAGDAGPRDAGEGDAVEGDAVEGDAELEEDGAVALDDPDGGRAETYAALGLTPSATAYREAWDDGDSAVTGFYDTETREVVLRGQTWTPAVEETLVHELTHALDDQHVDLDAVVAEGATPEQVSAATAVVEGSAEAVAWAWYDTLDDDRLDAYDEAWEVGPEDGTPEGEGVAEGDPAYDPLLDALSLFPYDYGYVAVEAVGDDGGPEAVDELLRAPLTTTEQVLAARPDPGAVPGLAPAVEVDAPTAPEGVEVLGSGTLGLFPLALLPQVAQAGDEGYWLDPEDVVTHAWTGDAWTTWVDPADDDRACTAVLVRLEDARGRDDLLDALGPWVADASDVGAALEPVGDGDLRLTGCGER</sequence>
<dbReference type="EMBL" id="JBBIAA010000003">
    <property type="protein sequence ID" value="MEJ5944613.1"/>
    <property type="molecule type" value="Genomic_DNA"/>
</dbReference>
<keyword evidence="3" id="KW-1185">Reference proteome</keyword>
<evidence type="ECO:0000313" key="3">
    <source>
        <dbReference type="Proteomes" id="UP001387100"/>
    </source>
</evidence>
<evidence type="ECO:0000313" key="2">
    <source>
        <dbReference type="EMBL" id="MEJ5944613.1"/>
    </source>
</evidence>
<reference evidence="2 3" key="1">
    <citation type="journal article" date="2017" name="Int. J. Syst. Evol. Microbiol.">
        <title>Pseudokineococcus basanitobsidens sp. nov., isolated from volcanic rock.</title>
        <authorList>
            <person name="Lee D.W."/>
            <person name="Park M.Y."/>
            <person name="Kim J.J."/>
            <person name="Kim B.S."/>
        </authorList>
    </citation>
    <scope>NUCLEOTIDE SEQUENCE [LARGE SCALE GENOMIC DNA]</scope>
    <source>
        <strain evidence="2 3">DSM 103726</strain>
    </source>
</reference>
<name>A0ABU8RHW5_9ACTN</name>
<proteinExistence type="predicted"/>
<comment type="caution">
    <text evidence="2">The sequence shown here is derived from an EMBL/GenBank/DDBJ whole genome shotgun (WGS) entry which is preliminary data.</text>
</comment>
<accession>A0ABU8RHW5</accession>
<evidence type="ECO:0000256" key="1">
    <source>
        <dbReference type="SAM" id="MobiDB-lite"/>
    </source>
</evidence>
<feature type="compositionally biased region" description="Basic and acidic residues" evidence="1">
    <location>
        <begin position="1"/>
        <end position="12"/>
    </location>
</feature>
<evidence type="ECO:0008006" key="4">
    <source>
        <dbReference type="Google" id="ProtNLM"/>
    </source>
</evidence>
<organism evidence="2 3">
    <name type="scientific">Pseudokineococcus basanitobsidens</name>
    <dbReference type="NCBI Taxonomy" id="1926649"/>
    <lineage>
        <taxon>Bacteria</taxon>
        <taxon>Bacillati</taxon>
        <taxon>Actinomycetota</taxon>
        <taxon>Actinomycetes</taxon>
        <taxon>Kineosporiales</taxon>
        <taxon>Kineosporiaceae</taxon>
        <taxon>Pseudokineococcus</taxon>
    </lineage>
</organism>
<feature type="region of interest" description="Disordered" evidence="1">
    <location>
        <begin position="1"/>
        <end position="23"/>
    </location>
</feature>
<dbReference type="Proteomes" id="UP001387100">
    <property type="component" value="Unassembled WGS sequence"/>
</dbReference>
<feature type="region of interest" description="Disordered" evidence="1">
    <location>
        <begin position="120"/>
        <end position="139"/>
    </location>
</feature>
<gene>
    <name evidence="2" type="ORF">WDZ17_04815</name>
</gene>